<feature type="region of interest" description="Disordered" evidence="1">
    <location>
        <begin position="1"/>
        <end position="82"/>
    </location>
</feature>
<dbReference type="EMBL" id="CP060696">
    <property type="protein sequence ID" value="QNO17335.1"/>
    <property type="molecule type" value="Genomic_DNA"/>
</dbReference>
<sequence>MEENTNVNNPTEAGAESPETVNDVPENVSEDLENENETPETVSEPKETEQPETTPTGWENASGEEEHPEENETPEVDEQPLPEGQDLSLLLPAFDPIFDTADESLRDMARSMKTKLIESGELNIKITLNNYGAVLVPDPKKCQVTCNLKPAKVSTAIRFPSDLEIAVEQDGRVIIPDGEHQLSFDDVSTGATVTTDASGVVQDVQLDPCCETDCPFYDADEDGNLNCGFKLDGSPDDDLYGDLTEALRQHGCKNPDVLDAYNTLTASAEATEVPEETDSADACENSDCPFFDTECEHNCQGRAEFEQCPGCVKDAVESCHCQNADLLEVYNRLTKEDK</sequence>
<feature type="compositionally biased region" description="Acidic residues" evidence="1">
    <location>
        <begin position="28"/>
        <end position="38"/>
    </location>
</feature>
<evidence type="ECO:0000313" key="2">
    <source>
        <dbReference type="EMBL" id="QNO17335.1"/>
    </source>
</evidence>
<reference evidence="2 3" key="1">
    <citation type="submission" date="2020-08" db="EMBL/GenBank/DDBJ databases">
        <authorList>
            <person name="Ren C."/>
            <person name="Gu Y."/>
            <person name="Xu Y."/>
        </authorList>
    </citation>
    <scope>NUCLEOTIDE SEQUENCE [LARGE SCALE GENOMIC DNA]</scope>
    <source>
        <strain evidence="2 3">LBM18003</strain>
    </source>
</reference>
<name>A0A7G9WF73_9FIRM</name>
<keyword evidence="3" id="KW-1185">Reference proteome</keyword>
<feature type="compositionally biased region" description="Acidic residues" evidence="1">
    <location>
        <begin position="62"/>
        <end position="80"/>
    </location>
</feature>
<dbReference type="Proteomes" id="UP000516046">
    <property type="component" value="Chromosome"/>
</dbReference>
<proteinExistence type="predicted"/>
<dbReference type="AlphaFoldDB" id="A0A7G9WF73"/>
<dbReference type="RefSeq" id="WP_212506403.1">
    <property type="nucleotide sequence ID" value="NZ_CP060696.1"/>
</dbReference>
<accession>A0A7G9WF73</accession>
<protein>
    <submittedName>
        <fullName evidence="2">Uncharacterized protein</fullName>
    </submittedName>
</protein>
<feature type="compositionally biased region" description="Polar residues" evidence="1">
    <location>
        <begin position="1"/>
        <end position="11"/>
    </location>
</feature>
<gene>
    <name evidence="2" type="ORF">H6X83_10320</name>
</gene>
<evidence type="ECO:0000256" key="1">
    <source>
        <dbReference type="SAM" id="MobiDB-lite"/>
    </source>
</evidence>
<evidence type="ECO:0000313" key="3">
    <source>
        <dbReference type="Proteomes" id="UP000516046"/>
    </source>
</evidence>
<organism evidence="2 3">
    <name type="scientific">Caproicibacterium amylolyticum</name>
    <dbReference type="NCBI Taxonomy" id="2766537"/>
    <lineage>
        <taxon>Bacteria</taxon>
        <taxon>Bacillati</taxon>
        <taxon>Bacillota</taxon>
        <taxon>Clostridia</taxon>
        <taxon>Eubacteriales</taxon>
        <taxon>Oscillospiraceae</taxon>
        <taxon>Caproicibacterium</taxon>
    </lineage>
</organism>
<dbReference type="KEGG" id="caml:H6X83_10320"/>